<name>A0ABX7GIG5_9PSED</name>
<dbReference type="InterPro" id="IPR024769">
    <property type="entry name" value="TcdA/TcdB_pore_forming"/>
</dbReference>
<protein>
    <recommendedName>
        <fullName evidence="6">Insecticidal toxin</fullName>
    </recommendedName>
</protein>
<keyword evidence="5" id="KW-1185">Reference proteome</keyword>
<keyword evidence="1" id="KW-0472">Membrane</keyword>
<evidence type="ECO:0008006" key="6">
    <source>
        <dbReference type="Google" id="ProtNLM"/>
    </source>
</evidence>
<feature type="domain" description="TcdA/TcdB toxin pore forming" evidence="3">
    <location>
        <begin position="1050"/>
        <end position="1419"/>
    </location>
</feature>
<reference evidence="4 5" key="1">
    <citation type="submission" date="2021-02" db="EMBL/GenBank/DDBJ databases">
        <authorList>
            <person name="Cea Torrescassana E."/>
        </authorList>
    </citation>
    <scope>NUCLEOTIDE SEQUENCE [LARGE SCALE GENOMIC DNA]</scope>
    <source>
        <strain evidence="4 5">CT364</strain>
    </source>
</reference>
<keyword evidence="1" id="KW-1133">Transmembrane helix</keyword>
<dbReference type="Pfam" id="PF12919">
    <property type="entry name" value="TcdA_TcdB"/>
    <property type="match status" value="1"/>
</dbReference>
<reference evidence="4 5" key="2">
    <citation type="submission" date="2021-03" db="EMBL/GenBank/DDBJ databases">
        <title>P. granadensis CT364 genome publication.</title>
        <authorList>
            <person name="Stach J."/>
            <person name="Montero-Calasanz Md.C."/>
        </authorList>
    </citation>
    <scope>NUCLEOTIDE SEQUENCE [LARGE SCALE GENOMIC DNA]</scope>
    <source>
        <strain evidence="4 5">CT364</strain>
    </source>
</reference>
<evidence type="ECO:0000259" key="2">
    <source>
        <dbReference type="Pfam" id="PF12919"/>
    </source>
</evidence>
<dbReference type="InterPro" id="IPR029044">
    <property type="entry name" value="Nucleotide-diphossugar_trans"/>
</dbReference>
<dbReference type="Gene3D" id="3.90.550.20">
    <property type="match status" value="1"/>
</dbReference>
<dbReference type="RefSeq" id="WP_203420571.1">
    <property type="nucleotide sequence ID" value="NZ_CP069352.1"/>
</dbReference>
<evidence type="ECO:0000256" key="1">
    <source>
        <dbReference type="SAM" id="Phobius"/>
    </source>
</evidence>
<feature type="transmembrane region" description="Helical" evidence="1">
    <location>
        <begin position="1252"/>
        <end position="1279"/>
    </location>
</feature>
<evidence type="ECO:0000259" key="3">
    <source>
        <dbReference type="Pfam" id="PF12920"/>
    </source>
</evidence>
<feature type="transmembrane region" description="Helical" evidence="1">
    <location>
        <begin position="1212"/>
        <end position="1231"/>
    </location>
</feature>
<gene>
    <name evidence="4" type="ORF">JN757_04085</name>
</gene>
<feature type="domain" description="GT44" evidence="2">
    <location>
        <begin position="110"/>
        <end position="500"/>
    </location>
</feature>
<dbReference type="InterPro" id="IPR024770">
    <property type="entry name" value="TcdA/TcdB_cat"/>
</dbReference>
<dbReference type="CDD" id="cd20495">
    <property type="entry name" value="C58_PaToxP-like"/>
    <property type="match status" value="1"/>
</dbReference>
<keyword evidence="1" id="KW-0812">Transmembrane</keyword>
<proteinExistence type="predicted"/>
<sequence length="2388" mass="264940">MGVMEQYVGETDFISAEDYSALQRALKEFSATGEYAQLAALYESAGRASDFTEKLQVVTLFLDNFERLAKRKTAPMPVAIERIENGLRDYAARLAATVSMFSDIPAPVPKTMHFVWVGGSQVGAIQRDYMNVWRQVLATEGYQFNLWYDSDALLAFEMNRVISDSARVDAMESGGDTVSKPGELAKMIEDRARVLKREMFEFLQQPQWRGKADQARIELMVRAYGKDRETLENFRQECLRSHQQMAGSDLQLRDVNREFAGHFLEDVYQREVAMRGNFAAASDVVRLQAEYLEGGRYSDMDYLPPLAGKLGGVDISGYSEEQRIGVLQVLLNNDETLMPGRDRHRYLDRVETIAAADREALQTFARNKHPPGEIFVAPQEHSVPRDAMRLGTAHGVSVAGEMNAHMLAHAGSGMTMAYMQMIRLNYDCLLQVERRAIAAGIDMNDAGRLIAVIQNVVNEVLAQKKFPSSTIHFAAGRLIEAIHSYYQDGIRVGARSTITLTGPGAAAAGLTKYIEEHLLPEQIDRIRNHLKLVEGYNVFTEEEMISGWTVNDDEAQWLAKEQEKWRSGKLKSRYTGQLADLLKPQQTLTFKQGWPVVGGKPVLLTSVLQQWMDDLGEPFVRAMREKLSGEITFTDAFAIGFDTRQLIAAQPQGELPVSHGAETSSNLNELFSRIAHDALPLQQLSPLVRVMLGGIFGADSLDDAGFAGVWQTVRELAVATDGDGTFARFDAIEKALHQRPEFATALTRGEAHEVLTARELKVQALFEALTVRQWSERIGQIKRTAQREYRTRIIQRSAQVREMFISAGATSARQLSQDLLMQTTSDPGRRCYPLALLMGAAVVAGESAERTLVGHVATANIDPEHTSSRALLSALNELRTVPTNTIGKPLGLQNLDSLMQQLEAKTASTVLLLDTGDHALLMAKVQVDGRFVYRFYDPNFAIYAFATGAQARLGVERYLSAGDSALARLYGLGDMAAARFNVIELNTEVIAARKLSAGLRVDSFLHSPSSDSRRASVWARQALARQRSLSENARMGTSLAQVDARYWAQAFGEATQQLRSEHSLGREYLPLLDTLKPQADGAFSLTLVDAQNPRQARTVSTIDPRFNTLKEHLQRLVKAAKPAAPGESDGGSRLSFAFAIQALVTEMRQRDYQAGDQLPALSIALQVQVYVSYAQLGFGVVSDTAQVINLVRQVAASEQALLLRQSSLAGRVLGPAATGVGFAFSLVNIGFDIHNLSLAQNHEQRSRFSTSLAFNVAALGLDIAALAVGGAVGAAAAILSVPLLGIGIGATAIASNLGQIADKATAVGNHLRAIHNAYQPGAFTFADGTLQFPPEAVITQLDLQDRQVRFDSQRFYPWGGGPLELPQYNDDPKQIHRSLNIRQAFGLGESATLDIRDDAALHTVVLPCTPLCYYGYEYQLGGAGYVYEPLVDERVEPRSSSEHAEPHWYAAFHPVTILGDTLATQLDERIHTRYPQLRNSLADKLEYDEQGNRRFYLHSTPSLKHILYKLHPVYKPTTIRVQLNEHVRQLAVPTLPVEWLHKISYEITSMPGHCQLRLTRGLSEVKFNGFGRWLVHAPWVNLEQVRFADAVVADDDGPRLYLAGRQLTIDGIVLSAFEGLIELAGGELYELDWQHNALRLVSVTLGDTHHSRDVLARLRKLGDEQRLAAGYLRLERFNVPFIPASQPLRTTAFYDGPRRRLLYARNLPGAVNDGLLLGAATADEAWFYHPDHATVWRVNVLSGLVVQRYRLLSLEPGTKISAFAQLADGTLRVSQQLVERKNLNVQTTLEFHLADKDVTLTAITLRSRGLENSPLKPEEGSRIVFFRHRQKQPRPYADETPGMAPAISTWRYAPYIHAKAYSFDQLLERAWIGAENGRYLRADPLSDADRVLLMPRSADPATARLFYSKQRQMLSHGIELRDNVFMQQALARDVVDIRRVGDSYLATLSDGRLFEIDLGAREDNWLSEIDRDVLQFVGLSQRWLQQHPDWLAALPALAMQYNSAAFAIIGLRAQAGQPFLAAWCVDEKLVLAQTPGNRELTLLGLTPDRQAVWLLDSDAGAIWRQTLVSFEAARAAFGNGSVVQHRQALPQAEPVWSSWTFGEVLPQGDGLLGRTREGVTLQLQDQQPARIVGTENRWSWRLGETPAQLCERLKQLLHGQAHAAFLPVENTGNRYQYYVPTLNRLFDVSAREDGRWATFLGTRDTDNPLLLDSFDELLFSAGTTDSVWLPDSHAQRDGQVMMLQVSDDLTEVLPLLVDGVNTLILSFGSQTEGYRISADSWQRLDCLVVDVRRPSASETAEPGLLALDVGECGHWLMSRVDDGLLLADPDNGRSLIVRHAQEQSACELALSVSGRLYLVALEQWLLAFEAAQDSDATATLAAVTEQLP</sequence>
<dbReference type="Pfam" id="PF12920">
    <property type="entry name" value="TcdA_TcdB_pore"/>
    <property type="match status" value="2"/>
</dbReference>
<dbReference type="Proteomes" id="UP000663686">
    <property type="component" value="Chromosome"/>
</dbReference>
<accession>A0ABX7GIG5</accession>
<feature type="domain" description="TcdA/TcdB toxin pore forming" evidence="3">
    <location>
        <begin position="1491"/>
        <end position="1738"/>
    </location>
</feature>
<organism evidence="4 5">
    <name type="scientific">Pseudomonas granadensis</name>
    <dbReference type="NCBI Taxonomy" id="1421430"/>
    <lineage>
        <taxon>Bacteria</taxon>
        <taxon>Pseudomonadati</taxon>
        <taxon>Pseudomonadota</taxon>
        <taxon>Gammaproteobacteria</taxon>
        <taxon>Pseudomonadales</taxon>
        <taxon>Pseudomonadaceae</taxon>
        <taxon>Pseudomonas</taxon>
    </lineage>
</organism>
<dbReference type="EMBL" id="CP069352">
    <property type="protein sequence ID" value="QRK84969.1"/>
    <property type="molecule type" value="Genomic_DNA"/>
</dbReference>
<evidence type="ECO:0000313" key="5">
    <source>
        <dbReference type="Proteomes" id="UP000663686"/>
    </source>
</evidence>
<evidence type="ECO:0000313" key="4">
    <source>
        <dbReference type="EMBL" id="QRK84969.1"/>
    </source>
</evidence>
<dbReference type="SUPFAM" id="SSF53448">
    <property type="entry name" value="Nucleotide-diphospho-sugar transferases"/>
    <property type="match status" value="1"/>
</dbReference>